<accession>A0A5C3NNE5</accession>
<organism evidence="1 2">
    <name type="scientific">Polyporus arcularius HHB13444</name>
    <dbReference type="NCBI Taxonomy" id="1314778"/>
    <lineage>
        <taxon>Eukaryota</taxon>
        <taxon>Fungi</taxon>
        <taxon>Dikarya</taxon>
        <taxon>Basidiomycota</taxon>
        <taxon>Agaricomycotina</taxon>
        <taxon>Agaricomycetes</taxon>
        <taxon>Polyporales</taxon>
        <taxon>Polyporaceae</taxon>
        <taxon>Polyporus</taxon>
    </lineage>
</organism>
<name>A0A5C3NNE5_9APHY</name>
<evidence type="ECO:0000313" key="2">
    <source>
        <dbReference type="Proteomes" id="UP000308197"/>
    </source>
</evidence>
<sequence>MAKRSSHDSRKMFLPNLEFLTCYDMDEQGRQRLLSALGPSLQRLAIVFPNNPPAVQKEHPHVEQEAPSLALNLRSFPWLGDLVCLLAPFSQPDQTLDSLRHTLVSWMASSDDVVGDLSPSQRLLYLVPASRSLFKREDYVALLCPIGPVVEAVLCRNGTAEGDLQDQTSGDTDDRLEVDPCRAGLVVQDLGDRLEWVDWWRQAVAECFPTLLRWKRLYVYPTHAGE</sequence>
<evidence type="ECO:0000313" key="1">
    <source>
        <dbReference type="EMBL" id="TFK78775.1"/>
    </source>
</evidence>
<dbReference type="InParanoid" id="A0A5C3NNE5"/>
<dbReference type="Proteomes" id="UP000308197">
    <property type="component" value="Unassembled WGS sequence"/>
</dbReference>
<reference evidence="1 2" key="1">
    <citation type="journal article" date="2019" name="Nat. Ecol. Evol.">
        <title>Megaphylogeny resolves global patterns of mushroom evolution.</title>
        <authorList>
            <person name="Varga T."/>
            <person name="Krizsan K."/>
            <person name="Foldi C."/>
            <person name="Dima B."/>
            <person name="Sanchez-Garcia M."/>
            <person name="Sanchez-Ramirez S."/>
            <person name="Szollosi G.J."/>
            <person name="Szarkandi J.G."/>
            <person name="Papp V."/>
            <person name="Albert L."/>
            <person name="Andreopoulos W."/>
            <person name="Angelini C."/>
            <person name="Antonin V."/>
            <person name="Barry K.W."/>
            <person name="Bougher N.L."/>
            <person name="Buchanan P."/>
            <person name="Buyck B."/>
            <person name="Bense V."/>
            <person name="Catcheside P."/>
            <person name="Chovatia M."/>
            <person name="Cooper J."/>
            <person name="Damon W."/>
            <person name="Desjardin D."/>
            <person name="Finy P."/>
            <person name="Geml J."/>
            <person name="Haridas S."/>
            <person name="Hughes K."/>
            <person name="Justo A."/>
            <person name="Karasinski D."/>
            <person name="Kautmanova I."/>
            <person name="Kiss B."/>
            <person name="Kocsube S."/>
            <person name="Kotiranta H."/>
            <person name="LaButti K.M."/>
            <person name="Lechner B.E."/>
            <person name="Liimatainen K."/>
            <person name="Lipzen A."/>
            <person name="Lukacs Z."/>
            <person name="Mihaltcheva S."/>
            <person name="Morgado L.N."/>
            <person name="Niskanen T."/>
            <person name="Noordeloos M.E."/>
            <person name="Ohm R.A."/>
            <person name="Ortiz-Santana B."/>
            <person name="Ovrebo C."/>
            <person name="Racz N."/>
            <person name="Riley R."/>
            <person name="Savchenko A."/>
            <person name="Shiryaev A."/>
            <person name="Soop K."/>
            <person name="Spirin V."/>
            <person name="Szebenyi C."/>
            <person name="Tomsovsky M."/>
            <person name="Tulloss R.E."/>
            <person name="Uehling J."/>
            <person name="Grigoriev I.V."/>
            <person name="Vagvolgyi C."/>
            <person name="Papp T."/>
            <person name="Martin F.M."/>
            <person name="Miettinen O."/>
            <person name="Hibbett D.S."/>
            <person name="Nagy L.G."/>
        </authorList>
    </citation>
    <scope>NUCLEOTIDE SEQUENCE [LARGE SCALE GENOMIC DNA]</scope>
    <source>
        <strain evidence="1 2">HHB13444</strain>
    </source>
</reference>
<proteinExistence type="predicted"/>
<dbReference type="AlphaFoldDB" id="A0A5C3NNE5"/>
<protein>
    <submittedName>
        <fullName evidence="1">Uncharacterized protein</fullName>
    </submittedName>
</protein>
<dbReference type="EMBL" id="ML212334">
    <property type="protein sequence ID" value="TFK78775.1"/>
    <property type="molecule type" value="Genomic_DNA"/>
</dbReference>
<gene>
    <name evidence="1" type="ORF">K466DRAFT_606675</name>
</gene>
<keyword evidence="2" id="KW-1185">Reference proteome</keyword>